<evidence type="ECO:0000256" key="1">
    <source>
        <dbReference type="SAM" id="Coils"/>
    </source>
</evidence>
<reference evidence="2 3" key="1">
    <citation type="submission" date="2024-03" db="EMBL/GenBank/DDBJ databases">
        <title>The Acrasis kona genome and developmental transcriptomes reveal deep origins of eukaryotic multicellular pathways.</title>
        <authorList>
            <person name="Sheikh S."/>
            <person name="Fu C.-J."/>
            <person name="Brown M.W."/>
            <person name="Baldauf S.L."/>
        </authorList>
    </citation>
    <scope>NUCLEOTIDE SEQUENCE [LARGE SCALE GENOMIC DNA]</scope>
    <source>
        <strain evidence="2 3">ATCC MYA-3509</strain>
    </source>
</reference>
<dbReference type="AlphaFoldDB" id="A0AAW2Z5D9"/>
<dbReference type="EMBL" id="JAOPGA020001056">
    <property type="protein sequence ID" value="KAL0484629.1"/>
    <property type="molecule type" value="Genomic_DNA"/>
</dbReference>
<gene>
    <name evidence="2" type="ORF">AKO1_003433</name>
</gene>
<comment type="caution">
    <text evidence="2">The sequence shown here is derived from an EMBL/GenBank/DDBJ whole genome shotgun (WGS) entry which is preliminary data.</text>
</comment>
<protein>
    <submittedName>
        <fullName evidence="2">BZRAP1</fullName>
    </submittedName>
</protein>
<name>A0AAW2Z5D9_9EUKA</name>
<keyword evidence="1" id="KW-0175">Coiled coil</keyword>
<evidence type="ECO:0000313" key="2">
    <source>
        <dbReference type="EMBL" id="KAL0484629.1"/>
    </source>
</evidence>
<proteinExistence type="predicted"/>
<dbReference type="Proteomes" id="UP001431209">
    <property type="component" value="Unassembled WGS sequence"/>
</dbReference>
<feature type="coiled-coil region" evidence="1">
    <location>
        <begin position="37"/>
        <end position="92"/>
    </location>
</feature>
<sequence length="144" mass="16464">MTRSIHENRSNSSDGKVCNTVQEMASKTIFIGIPTDLDDKEGVIQQLRRQLLESNRQQEKSKEEMASLRLQLLNSRDENKRLMAKCEQNEARINKLYDLASKHANKDNSLLTNTLKNEAAIQDAAHIRILQKQTALANMNVTYH</sequence>
<organism evidence="2 3">
    <name type="scientific">Acrasis kona</name>
    <dbReference type="NCBI Taxonomy" id="1008807"/>
    <lineage>
        <taxon>Eukaryota</taxon>
        <taxon>Discoba</taxon>
        <taxon>Heterolobosea</taxon>
        <taxon>Tetramitia</taxon>
        <taxon>Eutetramitia</taxon>
        <taxon>Acrasidae</taxon>
        <taxon>Acrasis</taxon>
    </lineage>
</organism>
<evidence type="ECO:0000313" key="3">
    <source>
        <dbReference type="Proteomes" id="UP001431209"/>
    </source>
</evidence>
<keyword evidence="3" id="KW-1185">Reference proteome</keyword>
<accession>A0AAW2Z5D9</accession>